<dbReference type="InterPro" id="IPR001750">
    <property type="entry name" value="ND/Mrp_TM"/>
</dbReference>
<keyword evidence="5 9" id="KW-0812">Transmembrane</keyword>
<dbReference type="NCBIfam" id="NF009288">
    <property type="entry name" value="PRK12648.1"/>
    <property type="match status" value="1"/>
</dbReference>
<feature type="transmembrane region" description="Helical" evidence="10">
    <location>
        <begin position="130"/>
        <end position="150"/>
    </location>
</feature>
<feature type="transmembrane region" description="Helical" evidence="10">
    <location>
        <begin position="409"/>
        <end position="436"/>
    </location>
</feature>
<name>A0AB38YJ45_9GAMM</name>
<feature type="transmembrane region" description="Helical" evidence="10">
    <location>
        <begin position="813"/>
        <end position="830"/>
    </location>
</feature>
<gene>
    <name evidence="16" type="ORF">NFC81_04905</name>
</gene>
<evidence type="ECO:0000256" key="4">
    <source>
        <dbReference type="ARBA" id="ARBA00022475"/>
    </source>
</evidence>
<evidence type="ECO:0000256" key="8">
    <source>
        <dbReference type="ARBA" id="ARBA00023136"/>
    </source>
</evidence>
<feature type="domain" description="MrpA C-terminal/MbhE" evidence="15">
    <location>
        <begin position="685"/>
        <end position="764"/>
    </location>
</feature>
<dbReference type="InterPro" id="IPR050616">
    <property type="entry name" value="CPA3_Na-H_Antiporter_A"/>
</dbReference>
<sequence length="929" mass="100435">MTLALIILLPFFGVALPAIFIRYGRNASAWAAAVAPALALVLLLSQAPSVFRGRVQVIFLEWIPSLGLNLTFRLDGLSFMFALLILAIGLLVILYGRYYLSEKDPMGRFFGLLLMFMGAMLGVVTANNLLLLVLFWELTSLSSFLLIGFWGHRSDARRGARMALTVTGGGGLALLAGVIILGHIVGSFDLTDVLASGGIIRAHALYPVALTLILLGVFTKSAQFPFHFWLPHAMSAPTPVSAYLHSATMVKAGVFLLARLYPALSGTDMWFIMLSLVGLSTMTLGAVVALFKHDLKGLLAYSTISHLGLITLLFGLDTQLAVVAALFHLLNHATFKASLFMAAGIVDHETGTRDIRLLSGLRHYMPYTAALGLIAVAAMAGVPLMNGFLSTEMFLGEAVKQSVLGGWSWLIPVVAVFAKIFSVAYSVRFIYSVFFGPKAENLPKKPHEAPFFMRAPVMFLVLLCLAVGIFPVFFIGSMLNAAAIAATDASLPYYSLDLWHGINLPLIMSITAMVLGVAVYFARHQLYTWWDKLPPLSAPAVFEYILHNWVIVPSRYITKLLESGHPQSYIAILFAFTILLAGVALWPLASWQGSLSLSPVDFPSLAIGLVMIVTALSAAIWHHQRLAALLFLSVVGLGVALVFARFSAPDLVLTQLSVEVVSIILLMLILFLLPAKSPMDSSYRRLWRDGAIATSGALIIGVLTFAVLTRPADSIADYYLLQSIPGGGGSNVVNVILVDFRGFDTFGEITVLAIAAIGIFGLLDGMKLFNPQQAPARQFAVDKHPMLLQILNMPLLPLALMVSVYIFLRGHNLPGGGFIAGLITAIALILQYLTNGQQWTSERLTGNYHPIVATGVLIAAITAMGSWVFGMPLLTSWHDHFHIPLIGDIELASAMLFDLGVYLAVIGATLLILANLGKLKPLHSAKTEA</sequence>
<dbReference type="InterPro" id="IPR007182">
    <property type="entry name" value="MnhB"/>
</dbReference>
<evidence type="ECO:0000256" key="9">
    <source>
        <dbReference type="RuleBase" id="RU000320"/>
    </source>
</evidence>
<comment type="subcellular location">
    <subcellularLocation>
        <location evidence="1">Cell membrane</location>
        <topology evidence="1">Multi-pass membrane protein</topology>
    </subcellularLocation>
    <subcellularLocation>
        <location evidence="9">Membrane</location>
        <topology evidence="9">Multi-pass membrane protein</topology>
    </subcellularLocation>
</comment>
<dbReference type="InterPro" id="IPR001516">
    <property type="entry name" value="Proton_antipo_N"/>
</dbReference>
<dbReference type="RefSeq" id="WP_304996417.1">
    <property type="nucleotide sequence ID" value="NZ_CP101717.1"/>
</dbReference>
<dbReference type="PRINTS" id="PR01434">
    <property type="entry name" value="NADHDHGNASE5"/>
</dbReference>
<reference evidence="16" key="1">
    <citation type="submission" date="2022-07" db="EMBL/GenBank/DDBJ databases">
        <title>Complete genome sequence of Salinispirillum sp. LH10-3-1 capable of multiple carbohydrate inversion isolated from a soda lake.</title>
        <authorList>
            <person name="Liu J."/>
            <person name="Zhai Y."/>
            <person name="Zhang H."/>
            <person name="Yang H."/>
            <person name="Qu J."/>
            <person name="Li J."/>
        </authorList>
    </citation>
    <scope>NUCLEOTIDE SEQUENCE</scope>
    <source>
        <strain evidence="16">LH 10-3-1</strain>
    </source>
</reference>
<keyword evidence="4" id="KW-1003">Cell membrane</keyword>
<feature type="domain" description="MrpA C-terminal/MbhD" evidence="14">
    <location>
        <begin position="610"/>
        <end position="674"/>
    </location>
</feature>
<dbReference type="Pfam" id="PF20501">
    <property type="entry name" value="MbhE"/>
    <property type="match status" value="1"/>
</dbReference>
<evidence type="ECO:0000259" key="15">
    <source>
        <dbReference type="Pfam" id="PF20501"/>
    </source>
</evidence>
<proteinExistence type="predicted"/>
<dbReference type="InterPro" id="IPR046806">
    <property type="entry name" value="MrpA_C/MbhE"/>
</dbReference>
<keyword evidence="7" id="KW-0406">Ion transport</keyword>
<feature type="transmembrane region" description="Helical" evidence="10">
    <location>
        <begin position="162"/>
        <end position="185"/>
    </location>
</feature>
<feature type="transmembrane region" description="Helical" evidence="10">
    <location>
        <begin position="322"/>
        <end position="346"/>
    </location>
</feature>
<dbReference type="InterPro" id="IPR025383">
    <property type="entry name" value="MrpA_C/MbhD"/>
</dbReference>
<feature type="domain" description="NADH-Ubiquinone oxidoreductase (complex I) chain 5 N-terminal" evidence="12">
    <location>
        <begin position="63"/>
        <end position="110"/>
    </location>
</feature>
<feature type="transmembrane region" description="Helical" evidence="10">
    <location>
        <begin position="749"/>
        <end position="766"/>
    </location>
</feature>
<evidence type="ECO:0000256" key="5">
    <source>
        <dbReference type="ARBA" id="ARBA00022692"/>
    </source>
</evidence>
<feature type="transmembrane region" description="Helical" evidence="10">
    <location>
        <begin position="602"/>
        <end position="621"/>
    </location>
</feature>
<keyword evidence="2" id="KW-0813">Transport</keyword>
<feature type="transmembrane region" description="Helical" evidence="10">
    <location>
        <begin position="652"/>
        <end position="674"/>
    </location>
</feature>
<feature type="transmembrane region" description="Helical" evidence="10">
    <location>
        <begin position="457"/>
        <end position="486"/>
    </location>
</feature>
<feature type="transmembrane region" description="Helical" evidence="10">
    <location>
        <begin position="569"/>
        <end position="590"/>
    </location>
</feature>
<dbReference type="Pfam" id="PF00361">
    <property type="entry name" value="Proton_antipo_M"/>
    <property type="match status" value="1"/>
</dbReference>
<feature type="transmembrane region" description="Helical" evidence="10">
    <location>
        <begin position="242"/>
        <end position="264"/>
    </location>
</feature>
<feature type="transmembrane region" description="Helical" evidence="10">
    <location>
        <begin position="686"/>
        <end position="708"/>
    </location>
</feature>
<feature type="transmembrane region" description="Helical" evidence="10">
    <location>
        <begin position="628"/>
        <end position="646"/>
    </location>
</feature>
<dbReference type="Pfam" id="PF13244">
    <property type="entry name" value="MbhD"/>
    <property type="match status" value="1"/>
</dbReference>
<keyword evidence="3" id="KW-0050">Antiport</keyword>
<feature type="domain" description="Na+/H+ antiporter MnhB subunit-related protein" evidence="13">
    <location>
        <begin position="789"/>
        <end position="910"/>
    </location>
</feature>
<feature type="domain" description="NADH:quinone oxidoreductase/Mrp antiporter transmembrane" evidence="11">
    <location>
        <begin position="126"/>
        <end position="404"/>
    </location>
</feature>
<dbReference type="Pfam" id="PF04039">
    <property type="entry name" value="MnhB"/>
    <property type="match status" value="1"/>
</dbReference>
<evidence type="ECO:0000256" key="6">
    <source>
        <dbReference type="ARBA" id="ARBA00022989"/>
    </source>
</evidence>
<evidence type="ECO:0000256" key="10">
    <source>
        <dbReference type="SAM" id="Phobius"/>
    </source>
</evidence>
<feature type="transmembrane region" description="Helical" evidence="10">
    <location>
        <begin position="107"/>
        <end position="124"/>
    </location>
</feature>
<feature type="transmembrane region" description="Helical" evidence="10">
    <location>
        <begin position="27"/>
        <end position="45"/>
    </location>
</feature>
<feature type="transmembrane region" description="Helical" evidence="10">
    <location>
        <begin position="367"/>
        <end position="389"/>
    </location>
</feature>
<keyword evidence="6 10" id="KW-1133">Transmembrane helix</keyword>
<evidence type="ECO:0000259" key="14">
    <source>
        <dbReference type="Pfam" id="PF13244"/>
    </source>
</evidence>
<dbReference type="Pfam" id="PF00662">
    <property type="entry name" value="Proton_antipo_N"/>
    <property type="match status" value="1"/>
</dbReference>
<feature type="transmembrane region" description="Helical" evidence="10">
    <location>
        <begin position="498"/>
        <end position="522"/>
    </location>
</feature>
<evidence type="ECO:0000256" key="1">
    <source>
        <dbReference type="ARBA" id="ARBA00004651"/>
    </source>
</evidence>
<keyword evidence="8 10" id="KW-0472">Membrane</keyword>
<organism evidence="16">
    <name type="scientific">Salinispirillum sp. LH 10-3-1</name>
    <dbReference type="NCBI Taxonomy" id="2952525"/>
    <lineage>
        <taxon>Bacteria</taxon>
        <taxon>Pseudomonadati</taxon>
        <taxon>Pseudomonadota</taxon>
        <taxon>Gammaproteobacteria</taxon>
        <taxon>Oceanospirillales</taxon>
        <taxon>Saccharospirillaceae</taxon>
        <taxon>Salinispirillum</taxon>
    </lineage>
</organism>
<feature type="transmembrane region" description="Helical" evidence="10">
    <location>
        <begin position="80"/>
        <end position="100"/>
    </location>
</feature>
<dbReference type="GO" id="GO:0006811">
    <property type="term" value="P:monoatomic ion transport"/>
    <property type="evidence" value="ECO:0007669"/>
    <property type="project" value="UniProtKB-KW"/>
</dbReference>
<feature type="transmembrane region" description="Helical" evidence="10">
    <location>
        <begin position="851"/>
        <end position="874"/>
    </location>
</feature>
<dbReference type="PANTHER" id="PTHR43373">
    <property type="entry name" value="NA(+)/H(+) ANTIPORTER SUBUNIT"/>
    <property type="match status" value="1"/>
</dbReference>
<dbReference type="GO" id="GO:0015297">
    <property type="term" value="F:antiporter activity"/>
    <property type="evidence" value="ECO:0007669"/>
    <property type="project" value="UniProtKB-KW"/>
</dbReference>
<evidence type="ECO:0000256" key="7">
    <source>
        <dbReference type="ARBA" id="ARBA00023065"/>
    </source>
</evidence>
<evidence type="ECO:0000259" key="11">
    <source>
        <dbReference type="Pfam" id="PF00361"/>
    </source>
</evidence>
<feature type="transmembrane region" description="Helical" evidence="10">
    <location>
        <begin position="298"/>
        <end position="316"/>
    </location>
</feature>
<dbReference type="EMBL" id="CP101717">
    <property type="protein sequence ID" value="WLD59128.1"/>
    <property type="molecule type" value="Genomic_DNA"/>
</dbReference>
<evidence type="ECO:0000256" key="2">
    <source>
        <dbReference type="ARBA" id="ARBA00022448"/>
    </source>
</evidence>
<evidence type="ECO:0000259" key="13">
    <source>
        <dbReference type="Pfam" id="PF04039"/>
    </source>
</evidence>
<feature type="transmembrane region" description="Helical" evidence="10">
    <location>
        <begin position="270"/>
        <end position="291"/>
    </location>
</feature>
<accession>A0AB38YJ45</accession>
<protein>
    <submittedName>
        <fullName evidence="16">Monovalent cation/H+ antiporter subunit A</fullName>
    </submittedName>
</protein>
<feature type="transmembrane region" description="Helical" evidence="10">
    <location>
        <begin position="894"/>
        <end position="916"/>
    </location>
</feature>
<dbReference type="PANTHER" id="PTHR43373:SF1">
    <property type="entry name" value="NA(+)_H(+) ANTIPORTER SUBUNIT A"/>
    <property type="match status" value="1"/>
</dbReference>
<dbReference type="AlphaFoldDB" id="A0AB38YJ45"/>
<feature type="transmembrane region" description="Helical" evidence="10">
    <location>
        <begin position="205"/>
        <end position="230"/>
    </location>
</feature>
<evidence type="ECO:0000256" key="3">
    <source>
        <dbReference type="ARBA" id="ARBA00022449"/>
    </source>
</evidence>
<feature type="transmembrane region" description="Helical" evidence="10">
    <location>
        <begin position="787"/>
        <end position="807"/>
    </location>
</feature>
<dbReference type="GO" id="GO:0005886">
    <property type="term" value="C:plasma membrane"/>
    <property type="evidence" value="ECO:0007669"/>
    <property type="project" value="UniProtKB-SubCell"/>
</dbReference>
<evidence type="ECO:0000259" key="12">
    <source>
        <dbReference type="Pfam" id="PF00662"/>
    </source>
</evidence>
<evidence type="ECO:0000313" key="16">
    <source>
        <dbReference type="EMBL" id="WLD59128.1"/>
    </source>
</evidence>